<dbReference type="STRING" id="574375.AZF08_07890"/>
<dbReference type="OrthoDB" id="2896925at2"/>
<comment type="caution">
    <text evidence="1">The sequence shown here is derived from an EMBL/GenBank/DDBJ whole genome shotgun (WGS) entry which is preliminary data.</text>
</comment>
<proteinExistence type="predicted"/>
<evidence type="ECO:0000313" key="2">
    <source>
        <dbReference type="Proteomes" id="UP000027778"/>
    </source>
</evidence>
<dbReference type="InterPro" id="IPR036527">
    <property type="entry name" value="SCP2_sterol-bd_dom_sf"/>
</dbReference>
<dbReference type="SUPFAM" id="SSF55718">
    <property type="entry name" value="SCP-like"/>
    <property type="match status" value="1"/>
</dbReference>
<evidence type="ECO:0000313" key="1">
    <source>
        <dbReference type="EMBL" id="KEK25241.1"/>
    </source>
</evidence>
<sequence length="114" mass="13155">MRLYSLLQSFVTYANGQYHLEPLLRQGEKIINIRFGDECYSLQISREYIQLLKDARGTEQIVCLLEEDLRRLVTGKVQLQTLINSGSVHYSGTYRTMLLLESVFHICKPMQVGA</sequence>
<dbReference type="AlphaFoldDB" id="A0A073KFE5"/>
<reference evidence="1 2" key="1">
    <citation type="submission" date="2014-06" db="EMBL/GenBank/DDBJ databases">
        <title>Draft genome sequence of Bacillus gaemokensis JCM 15801 (MCCC 1A00707).</title>
        <authorList>
            <person name="Lai Q."/>
            <person name="Liu Y."/>
            <person name="Shao Z."/>
        </authorList>
    </citation>
    <scope>NUCLEOTIDE SEQUENCE [LARGE SCALE GENOMIC DNA]</scope>
    <source>
        <strain evidence="1 2">JCM 15801</strain>
    </source>
</reference>
<dbReference type="EMBL" id="JOTM01000002">
    <property type="protein sequence ID" value="KEK25241.1"/>
    <property type="molecule type" value="Genomic_DNA"/>
</dbReference>
<dbReference type="RefSeq" id="WP_033673570.1">
    <property type="nucleotide sequence ID" value="NZ_JOTM01000002.1"/>
</dbReference>
<evidence type="ECO:0008006" key="3">
    <source>
        <dbReference type="Google" id="ProtNLM"/>
    </source>
</evidence>
<dbReference type="eggNOG" id="ENOG5030DBI">
    <property type="taxonomic scope" value="Bacteria"/>
</dbReference>
<accession>A0A073KFE5</accession>
<name>A0A073KFE5_9BACI</name>
<keyword evidence="2" id="KW-1185">Reference proteome</keyword>
<dbReference type="Proteomes" id="UP000027778">
    <property type="component" value="Unassembled WGS sequence"/>
</dbReference>
<protein>
    <recommendedName>
        <fullName evidence="3">SCP2 domain-containing protein</fullName>
    </recommendedName>
</protein>
<gene>
    <name evidence="1" type="ORF">BAGA_11445</name>
</gene>
<organism evidence="1 2">
    <name type="scientific">Bacillus gaemokensis</name>
    <dbReference type="NCBI Taxonomy" id="574375"/>
    <lineage>
        <taxon>Bacteria</taxon>
        <taxon>Bacillati</taxon>
        <taxon>Bacillota</taxon>
        <taxon>Bacilli</taxon>
        <taxon>Bacillales</taxon>
        <taxon>Bacillaceae</taxon>
        <taxon>Bacillus</taxon>
        <taxon>Bacillus cereus group</taxon>
    </lineage>
</organism>